<dbReference type="Proteomes" id="UP001180020">
    <property type="component" value="Unassembled WGS sequence"/>
</dbReference>
<proteinExistence type="predicted"/>
<feature type="region of interest" description="Disordered" evidence="1">
    <location>
        <begin position="1"/>
        <end position="32"/>
    </location>
</feature>
<accession>A0AAV9E4X5</accession>
<evidence type="ECO:0000313" key="3">
    <source>
        <dbReference type="Proteomes" id="UP001180020"/>
    </source>
</evidence>
<dbReference type="AlphaFoldDB" id="A0AAV9E4X5"/>
<sequence length="138" mass="15227">MGLGNSSLTLSPPSSSTHRKYVQSDRCCPDSDPAPKSVVYVAFGSFTIFDLRQLKHLKVIDKNPSKLRRSQDPLTLGPTNANKTSEWPKVVKPGLKTIQWITTCSTQYGTRGTRNTETRRLLQRLSLTNPMAPSGAVP</sequence>
<gene>
    <name evidence="2" type="ORF">QJS10_CPA09g00788</name>
</gene>
<name>A0AAV9E4X5_ACOCL</name>
<protein>
    <submittedName>
        <fullName evidence="2">Uncharacterized protein</fullName>
    </submittedName>
</protein>
<feature type="compositionally biased region" description="Low complexity" evidence="1">
    <location>
        <begin position="1"/>
        <end position="16"/>
    </location>
</feature>
<feature type="region of interest" description="Disordered" evidence="1">
    <location>
        <begin position="66"/>
        <end position="87"/>
    </location>
</feature>
<comment type="caution">
    <text evidence="2">The sequence shown here is derived from an EMBL/GenBank/DDBJ whole genome shotgun (WGS) entry which is preliminary data.</text>
</comment>
<organism evidence="2 3">
    <name type="scientific">Acorus calamus</name>
    <name type="common">Sweet flag</name>
    <dbReference type="NCBI Taxonomy" id="4465"/>
    <lineage>
        <taxon>Eukaryota</taxon>
        <taxon>Viridiplantae</taxon>
        <taxon>Streptophyta</taxon>
        <taxon>Embryophyta</taxon>
        <taxon>Tracheophyta</taxon>
        <taxon>Spermatophyta</taxon>
        <taxon>Magnoliopsida</taxon>
        <taxon>Liliopsida</taxon>
        <taxon>Acoraceae</taxon>
        <taxon>Acorus</taxon>
    </lineage>
</organism>
<reference evidence="2" key="2">
    <citation type="submission" date="2023-06" db="EMBL/GenBank/DDBJ databases">
        <authorList>
            <person name="Ma L."/>
            <person name="Liu K.-W."/>
            <person name="Li Z."/>
            <person name="Hsiao Y.-Y."/>
            <person name="Qi Y."/>
            <person name="Fu T."/>
            <person name="Tang G."/>
            <person name="Zhang D."/>
            <person name="Sun W.-H."/>
            <person name="Liu D.-K."/>
            <person name="Li Y."/>
            <person name="Chen G.-Z."/>
            <person name="Liu X.-D."/>
            <person name="Liao X.-Y."/>
            <person name="Jiang Y.-T."/>
            <person name="Yu X."/>
            <person name="Hao Y."/>
            <person name="Huang J."/>
            <person name="Zhao X.-W."/>
            <person name="Ke S."/>
            <person name="Chen Y.-Y."/>
            <person name="Wu W.-L."/>
            <person name="Hsu J.-L."/>
            <person name="Lin Y.-F."/>
            <person name="Huang M.-D."/>
            <person name="Li C.-Y."/>
            <person name="Huang L."/>
            <person name="Wang Z.-W."/>
            <person name="Zhao X."/>
            <person name="Zhong W.-Y."/>
            <person name="Peng D.-H."/>
            <person name="Ahmad S."/>
            <person name="Lan S."/>
            <person name="Zhang J.-S."/>
            <person name="Tsai W.-C."/>
            <person name="Van De Peer Y."/>
            <person name="Liu Z.-J."/>
        </authorList>
    </citation>
    <scope>NUCLEOTIDE SEQUENCE</scope>
    <source>
        <strain evidence="2">CP</strain>
        <tissue evidence="2">Leaves</tissue>
    </source>
</reference>
<dbReference type="EMBL" id="JAUJYO010000009">
    <property type="protein sequence ID" value="KAK1308728.1"/>
    <property type="molecule type" value="Genomic_DNA"/>
</dbReference>
<evidence type="ECO:0000256" key="1">
    <source>
        <dbReference type="SAM" id="MobiDB-lite"/>
    </source>
</evidence>
<reference evidence="2" key="1">
    <citation type="journal article" date="2023" name="Nat. Commun.">
        <title>Diploid and tetraploid genomes of Acorus and the evolution of monocots.</title>
        <authorList>
            <person name="Ma L."/>
            <person name="Liu K.W."/>
            <person name="Li Z."/>
            <person name="Hsiao Y.Y."/>
            <person name="Qi Y."/>
            <person name="Fu T."/>
            <person name="Tang G.D."/>
            <person name="Zhang D."/>
            <person name="Sun W.H."/>
            <person name="Liu D.K."/>
            <person name="Li Y."/>
            <person name="Chen G.Z."/>
            <person name="Liu X.D."/>
            <person name="Liao X.Y."/>
            <person name="Jiang Y.T."/>
            <person name="Yu X."/>
            <person name="Hao Y."/>
            <person name="Huang J."/>
            <person name="Zhao X.W."/>
            <person name="Ke S."/>
            <person name="Chen Y.Y."/>
            <person name="Wu W.L."/>
            <person name="Hsu J.L."/>
            <person name="Lin Y.F."/>
            <person name="Huang M.D."/>
            <person name="Li C.Y."/>
            <person name="Huang L."/>
            <person name="Wang Z.W."/>
            <person name="Zhao X."/>
            <person name="Zhong W.Y."/>
            <person name="Peng D.H."/>
            <person name="Ahmad S."/>
            <person name="Lan S."/>
            <person name="Zhang J.S."/>
            <person name="Tsai W.C."/>
            <person name="Van de Peer Y."/>
            <person name="Liu Z.J."/>
        </authorList>
    </citation>
    <scope>NUCLEOTIDE SEQUENCE</scope>
    <source>
        <strain evidence="2">CP</strain>
    </source>
</reference>
<evidence type="ECO:0000313" key="2">
    <source>
        <dbReference type="EMBL" id="KAK1308728.1"/>
    </source>
</evidence>
<keyword evidence="3" id="KW-1185">Reference proteome</keyword>